<accession>A0ACD3AAM1</accession>
<reference evidence="1 2" key="1">
    <citation type="journal article" date="2019" name="Nat. Ecol. Evol.">
        <title>Megaphylogeny resolves global patterns of mushroom evolution.</title>
        <authorList>
            <person name="Varga T."/>
            <person name="Krizsan K."/>
            <person name="Foldi C."/>
            <person name="Dima B."/>
            <person name="Sanchez-Garcia M."/>
            <person name="Sanchez-Ramirez S."/>
            <person name="Szollosi G.J."/>
            <person name="Szarkandi J.G."/>
            <person name="Papp V."/>
            <person name="Albert L."/>
            <person name="Andreopoulos W."/>
            <person name="Angelini C."/>
            <person name="Antonin V."/>
            <person name="Barry K.W."/>
            <person name="Bougher N.L."/>
            <person name="Buchanan P."/>
            <person name="Buyck B."/>
            <person name="Bense V."/>
            <person name="Catcheside P."/>
            <person name="Chovatia M."/>
            <person name="Cooper J."/>
            <person name="Damon W."/>
            <person name="Desjardin D."/>
            <person name="Finy P."/>
            <person name="Geml J."/>
            <person name="Haridas S."/>
            <person name="Hughes K."/>
            <person name="Justo A."/>
            <person name="Karasinski D."/>
            <person name="Kautmanova I."/>
            <person name="Kiss B."/>
            <person name="Kocsube S."/>
            <person name="Kotiranta H."/>
            <person name="LaButti K.M."/>
            <person name="Lechner B.E."/>
            <person name="Liimatainen K."/>
            <person name="Lipzen A."/>
            <person name="Lukacs Z."/>
            <person name="Mihaltcheva S."/>
            <person name="Morgado L.N."/>
            <person name="Niskanen T."/>
            <person name="Noordeloos M.E."/>
            <person name="Ohm R.A."/>
            <person name="Ortiz-Santana B."/>
            <person name="Ovrebo C."/>
            <person name="Racz N."/>
            <person name="Riley R."/>
            <person name="Savchenko A."/>
            <person name="Shiryaev A."/>
            <person name="Soop K."/>
            <person name="Spirin V."/>
            <person name="Szebenyi C."/>
            <person name="Tomsovsky M."/>
            <person name="Tulloss R.E."/>
            <person name="Uehling J."/>
            <person name="Grigoriev I.V."/>
            <person name="Vagvolgyi C."/>
            <person name="Papp T."/>
            <person name="Martin F.M."/>
            <person name="Miettinen O."/>
            <person name="Hibbett D.S."/>
            <person name="Nagy L.G."/>
        </authorList>
    </citation>
    <scope>NUCLEOTIDE SEQUENCE [LARGE SCALE GENOMIC DNA]</scope>
    <source>
        <strain evidence="1 2">NL-1719</strain>
    </source>
</reference>
<dbReference type="EMBL" id="ML208550">
    <property type="protein sequence ID" value="TFK62918.1"/>
    <property type="molecule type" value="Genomic_DNA"/>
</dbReference>
<dbReference type="Proteomes" id="UP000308600">
    <property type="component" value="Unassembled WGS sequence"/>
</dbReference>
<proteinExistence type="predicted"/>
<evidence type="ECO:0000313" key="2">
    <source>
        <dbReference type="Proteomes" id="UP000308600"/>
    </source>
</evidence>
<evidence type="ECO:0000313" key="1">
    <source>
        <dbReference type="EMBL" id="TFK62918.1"/>
    </source>
</evidence>
<name>A0ACD3AAM1_9AGAR</name>
<keyword evidence="2" id="KW-1185">Reference proteome</keyword>
<gene>
    <name evidence="1" type="ORF">BDN72DRAFT_964255</name>
</gene>
<sequence>MTINIKNLQVDAPESRWNTYSSNASVTNNNNWGPSPWGHPPQQPAHPRPGQTSSSTMENPAGSSAQSPHYARPSASFSGDQTIYSRNGLQNHWPSHDPAGAPIRTPFSAPMPARSPNSYQAQSQSNDGSGEQRADSPQFVYWREDPFTGVWEHWDSESCQWISHSPPFRSNILSIDS</sequence>
<protein>
    <submittedName>
        <fullName evidence="1">Uncharacterized protein</fullName>
    </submittedName>
</protein>
<organism evidence="1 2">
    <name type="scientific">Pluteus cervinus</name>
    <dbReference type="NCBI Taxonomy" id="181527"/>
    <lineage>
        <taxon>Eukaryota</taxon>
        <taxon>Fungi</taxon>
        <taxon>Dikarya</taxon>
        <taxon>Basidiomycota</taxon>
        <taxon>Agaricomycotina</taxon>
        <taxon>Agaricomycetes</taxon>
        <taxon>Agaricomycetidae</taxon>
        <taxon>Agaricales</taxon>
        <taxon>Pluteineae</taxon>
        <taxon>Pluteaceae</taxon>
        <taxon>Pluteus</taxon>
    </lineage>
</organism>